<dbReference type="RefSeq" id="WP_053418796.1">
    <property type="nucleotide sequence ID" value="NZ_LILB01000008.1"/>
</dbReference>
<dbReference type="PIRSF" id="PIRSF028757">
    <property type="entry name" value="LD-carboxypeptidase"/>
    <property type="match status" value="1"/>
</dbReference>
<evidence type="ECO:0000259" key="7">
    <source>
        <dbReference type="Pfam" id="PF02016"/>
    </source>
</evidence>
<proteinExistence type="inferred from homology"/>
<dbReference type="GO" id="GO:0004180">
    <property type="term" value="F:carboxypeptidase activity"/>
    <property type="evidence" value="ECO:0007669"/>
    <property type="project" value="UniProtKB-KW"/>
</dbReference>
<dbReference type="GO" id="GO:0008236">
    <property type="term" value="F:serine-type peptidase activity"/>
    <property type="evidence" value="ECO:0007669"/>
    <property type="project" value="UniProtKB-KW"/>
</dbReference>
<dbReference type="InterPro" id="IPR040449">
    <property type="entry name" value="Peptidase_S66_N"/>
</dbReference>
<dbReference type="CDD" id="cd07025">
    <property type="entry name" value="Peptidase_S66"/>
    <property type="match status" value="1"/>
</dbReference>
<dbReference type="Gene3D" id="3.50.30.60">
    <property type="entry name" value="LD-carboxypeptidase A C-terminal domain-like"/>
    <property type="match status" value="1"/>
</dbReference>
<dbReference type="Pfam" id="PF02016">
    <property type="entry name" value="Peptidase_S66"/>
    <property type="match status" value="1"/>
</dbReference>
<evidence type="ECO:0000256" key="2">
    <source>
        <dbReference type="ARBA" id="ARBA00022645"/>
    </source>
</evidence>
<keyword evidence="4" id="KW-0378">Hydrolase</keyword>
<dbReference type="GeneID" id="301138396"/>
<feature type="domain" description="LD-carboxypeptidase C-terminal" evidence="8">
    <location>
        <begin position="176"/>
        <end position="290"/>
    </location>
</feature>
<evidence type="ECO:0000313" key="9">
    <source>
        <dbReference type="EMBL" id="KOO47924.1"/>
    </source>
</evidence>
<dbReference type="PANTHER" id="PTHR30237:SF2">
    <property type="entry name" value="MUREIN TETRAPEPTIDE CARBOXYPEPTIDASE"/>
    <property type="match status" value="1"/>
</dbReference>
<dbReference type="InterPro" id="IPR027478">
    <property type="entry name" value="LdcA_N"/>
</dbReference>
<dbReference type="PATRIC" id="fig|263475.3.peg.2872"/>
<reference evidence="10" key="1">
    <citation type="submission" date="2015-08" db="EMBL/GenBank/DDBJ databases">
        <title>Fjat-10028 dsm 16317.</title>
        <authorList>
            <person name="Liu B."/>
            <person name="Wang J."/>
            <person name="Zhu Y."/>
            <person name="Liu G."/>
            <person name="Chen Q."/>
            <person name="Chen Z."/>
            <person name="Lan J."/>
            <person name="Che J."/>
            <person name="Ge C."/>
            <person name="Shi H."/>
            <person name="Pan Z."/>
            <person name="Liu X."/>
        </authorList>
    </citation>
    <scope>NUCLEOTIDE SEQUENCE [LARGE SCALE GENOMIC DNA]</scope>
    <source>
        <strain evidence="10">DSM 16317</strain>
    </source>
</reference>
<evidence type="ECO:0000256" key="1">
    <source>
        <dbReference type="ARBA" id="ARBA00010233"/>
    </source>
</evidence>
<dbReference type="Pfam" id="PF17676">
    <property type="entry name" value="Peptidase_S66C"/>
    <property type="match status" value="1"/>
</dbReference>
<dbReference type="InterPro" id="IPR040921">
    <property type="entry name" value="Peptidase_S66C"/>
</dbReference>
<gene>
    <name evidence="9" type="ORF">AMD00_20070</name>
</gene>
<evidence type="ECO:0000256" key="6">
    <source>
        <dbReference type="PIRSR" id="PIRSR028757-1"/>
    </source>
</evidence>
<feature type="active site" description="Charge relay system" evidence="6">
    <location>
        <position position="277"/>
    </location>
</feature>
<dbReference type="SUPFAM" id="SSF141986">
    <property type="entry name" value="LD-carboxypeptidase A C-terminal domain-like"/>
    <property type="match status" value="1"/>
</dbReference>
<dbReference type="InterPro" id="IPR027461">
    <property type="entry name" value="Carboxypeptidase_A_C_sf"/>
</dbReference>
<accession>A0A0M0LA34</accession>
<sequence length="306" mass="33526">MKIRPKRLQVGDTVGIIAPASPPNLENLTKSFAFLEELGLKYVIGKSVQLKNGYLAGTDEDRLLDLHEMIEDPNIAAIFCASGGYGAARLAERIDYQLLEENPKIFWGFSDITYLHTAFGLYSDIVTFHGPTLSSMGREDVAERSKHMFKQLFEPAEIHYEENISTLTTVSGGAVRGELTGGNLTLIVSSIGTKYEIDTKGKILLIEDIGLEPAQIDGLLNQLKLTRKLDEVAGVIIGEFTNAEPRDYVDSLTIDEVFAHYFGNLGKPVVKGFKIGHCEPNVAIPLGVDAILDADRKHLAILPGVQ</sequence>
<dbReference type="GO" id="GO:0006508">
    <property type="term" value="P:proteolysis"/>
    <property type="evidence" value="ECO:0007669"/>
    <property type="project" value="UniProtKB-KW"/>
</dbReference>
<dbReference type="InterPro" id="IPR029062">
    <property type="entry name" value="Class_I_gatase-like"/>
</dbReference>
<feature type="domain" description="LD-carboxypeptidase N-terminal" evidence="7">
    <location>
        <begin position="14"/>
        <end position="130"/>
    </location>
</feature>
<dbReference type="InterPro" id="IPR003507">
    <property type="entry name" value="S66_fam"/>
</dbReference>
<name>A0A0M0LA34_9BACL</name>
<evidence type="ECO:0000256" key="4">
    <source>
        <dbReference type="ARBA" id="ARBA00022801"/>
    </source>
</evidence>
<keyword evidence="5" id="KW-0720">Serine protease</keyword>
<evidence type="ECO:0000256" key="5">
    <source>
        <dbReference type="ARBA" id="ARBA00022825"/>
    </source>
</evidence>
<dbReference type="EMBL" id="LILB01000008">
    <property type="protein sequence ID" value="KOO47924.1"/>
    <property type="molecule type" value="Genomic_DNA"/>
</dbReference>
<dbReference type="OrthoDB" id="9807329at2"/>
<protein>
    <submittedName>
        <fullName evidence="9">Peptidase S66</fullName>
    </submittedName>
</protein>
<dbReference type="Proteomes" id="UP000036867">
    <property type="component" value="Unassembled WGS sequence"/>
</dbReference>
<evidence type="ECO:0000313" key="10">
    <source>
        <dbReference type="Proteomes" id="UP000036867"/>
    </source>
</evidence>
<organism evidence="9 10">
    <name type="scientific">Viridibacillus arvi</name>
    <dbReference type="NCBI Taxonomy" id="263475"/>
    <lineage>
        <taxon>Bacteria</taxon>
        <taxon>Bacillati</taxon>
        <taxon>Bacillota</taxon>
        <taxon>Bacilli</taxon>
        <taxon>Bacillales</taxon>
        <taxon>Caryophanaceae</taxon>
        <taxon>Viridibacillus</taxon>
    </lineage>
</organism>
<keyword evidence="2" id="KW-0121">Carboxypeptidase</keyword>
<dbReference type="SUPFAM" id="SSF52317">
    <property type="entry name" value="Class I glutamine amidotransferase-like"/>
    <property type="match status" value="1"/>
</dbReference>
<comment type="similarity">
    <text evidence="1">Belongs to the peptidase S66 family.</text>
</comment>
<comment type="caution">
    <text evidence="9">The sequence shown here is derived from an EMBL/GenBank/DDBJ whole genome shotgun (WGS) entry which is preliminary data.</text>
</comment>
<keyword evidence="3" id="KW-0645">Protease</keyword>
<keyword evidence="10" id="KW-1185">Reference proteome</keyword>
<dbReference type="AlphaFoldDB" id="A0A0M0LA34"/>
<dbReference type="STRING" id="263475.AMD00_20070"/>
<dbReference type="PANTHER" id="PTHR30237">
    <property type="entry name" value="MURAMOYLTETRAPEPTIDE CARBOXYPEPTIDASE"/>
    <property type="match status" value="1"/>
</dbReference>
<feature type="active site" description="Nucleophile" evidence="6">
    <location>
        <position position="110"/>
    </location>
</feature>
<evidence type="ECO:0000256" key="3">
    <source>
        <dbReference type="ARBA" id="ARBA00022670"/>
    </source>
</evidence>
<feature type="active site" description="Charge relay system" evidence="6">
    <location>
        <position position="207"/>
    </location>
</feature>
<evidence type="ECO:0000259" key="8">
    <source>
        <dbReference type="Pfam" id="PF17676"/>
    </source>
</evidence>
<dbReference type="Gene3D" id="3.40.50.10740">
    <property type="entry name" value="Class I glutamine amidotransferase-like"/>
    <property type="match status" value="1"/>
</dbReference>